<dbReference type="Proteomes" id="UP000580250">
    <property type="component" value="Unassembled WGS sequence"/>
</dbReference>
<dbReference type="EMBL" id="CAJEWN010001414">
    <property type="protein sequence ID" value="CAD2197274.1"/>
    <property type="molecule type" value="Genomic_DNA"/>
</dbReference>
<comment type="caution">
    <text evidence="2">The sequence shown here is derived from an EMBL/GenBank/DDBJ whole genome shotgun (WGS) entry which is preliminary data.</text>
</comment>
<gene>
    <name evidence="2" type="ORF">MENT_LOCUS50507</name>
</gene>
<feature type="compositionally biased region" description="Polar residues" evidence="1">
    <location>
        <begin position="37"/>
        <end position="49"/>
    </location>
</feature>
<protein>
    <submittedName>
        <fullName evidence="2">Uncharacterized protein</fullName>
    </submittedName>
</protein>
<reference evidence="2 3" key="1">
    <citation type="submission" date="2020-08" db="EMBL/GenBank/DDBJ databases">
        <authorList>
            <person name="Koutsovoulos G."/>
            <person name="Danchin GJ E."/>
        </authorList>
    </citation>
    <scope>NUCLEOTIDE SEQUENCE [LARGE SCALE GENOMIC DNA]</scope>
</reference>
<evidence type="ECO:0000256" key="1">
    <source>
        <dbReference type="SAM" id="MobiDB-lite"/>
    </source>
</evidence>
<dbReference type="AlphaFoldDB" id="A0A6V7XD79"/>
<dbReference type="OrthoDB" id="10071844at2759"/>
<evidence type="ECO:0000313" key="2">
    <source>
        <dbReference type="EMBL" id="CAD2197274.1"/>
    </source>
</evidence>
<sequence>MPPSYFSFPQLMGEKILKFCITSGGGLYRLHPRVSTPKVSTPRVSTPKVSNDPKYRHPKYRMTQSIEIYNDQHEIY</sequence>
<accession>A0A6V7XD79</accession>
<organism evidence="2 3">
    <name type="scientific">Meloidogyne enterolobii</name>
    <name type="common">Root-knot nematode worm</name>
    <name type="synonym">Meloidogyne mayaguensis</name>
    <dbReference type="NCBI Taxonomy" id="390850"/>
    <lineage>
        <taxon>Eukaryota</taxon>
        <taxon>Metazoa</taxon>
        <taxon>Ecdysozoa</taxon>
        <taxon>Nematoda</taxon>
        <taxon>Chromadorea</taxon>
        <taxon>Rhabditida</taxon>
        <taxon>Tylenchina</taxon>
        <taxon>Tylenchomorpha</taxon>
        <taxon>Tylenchoidea</taxon>
        <taxon>Meloidogynidae</taxon>
        <taxon>Meloidogyninae</taxon>
        <taxon>Meloidogyne</taxon>
    </lineage>
</organism>
<proteinExistence type="predicted"/>
<feature type="region of interest" description="Disordered" evidence="1">
    <location>
        <begin position="34"/>
        <end position="57"/>
    </location>
</feature>
<evidence type="ECO:0000313" key="3">
    <source>
        <dbReference type="Proteomes" id="UP000580250"/>
    </source>
</evidence>
<name>A0A6V7XD79_MELEN</name>